<dbReference type="eggNOG" id="ENOG50340Q2">
    <property type="taxonomic scope" value="Bacteria"/>
</dbReference>
<evidence type="ECO:0000313" key="1">
    <source>
        <dbReference type="EMBL" id="AAM23700.1"/>
    </source>
</evidence>
<dbReference type="Proteomes" id="UP000000555">
    <property type="component" value="Chromosome"/>
</dbReference>
<dbReference type="STRING" id="273068.TTE0416"/>
<gene>
    <name evidence="1" type="ordered locus">TTE0416</name>
</gene>
<evidence type="ECO:0000313" key="2">
    <source>
        <dbReference type="Proteomes" id="UP000000555"/>
    </source>
</evidence>
<dbReference type="EMBL" id="AE008691">
    <property type="protein sequence ID" value="AAM23700.1"/>
    <property type="molecule type" value="Genomic_DNA"/>
</dbReference>
<dbReference type="HOGENOM" id="CLU_146104_0_0_9"/>
<sequence>MDSINDYFLSELRFLSQNIEEFNGSVEDLVIFSSITGSVYALSLACKVNGFYKNHLLVSEVFTELNNMFWGAPKWLDKIKENRYELGELLKKLLENSNDKESQEKLFQLIKKLRDNRKQRESPFCLFRQKGLFTFV</sequence>
<organism evidence="1 2">
    <name type="scientific">Caldanaerobacter subterraneus subsp. tengcongensis (strain DSM 15242 / JCM 11007 / NBRC 100824 / MB4)</name>
    <name type="common">Thermoanaerobacter tengcongensis</name>
    <dbReference type="NCBI Taxonomy" id="273068"/>
    <lineage>
        <taxon>Bacteria</taxon>
        <taxon>Bacillati</taxon>
        <taxon>Bacillota</taxon>
        <taxon>Clostridia</taxon>
        <taxon>Thermoanaerobacterales</taxon>
        <taxon>Thermoanaerobacteraceae</taxon>
        <taxon>Caldanaerobacter</taxon>
    </lineage>
</organism>
<proteinExistence type="predicted"/>
<name>Q8RCL0_CALS4</name>
<dbReference type="OrthoDB" id="9981074at2"/>
<dbReference type="KEGG" id="tte:TTE0416"/>
<accession>Q8RCL0</accession>
<protein>
    <submittedName>
        <fullName evidence="1">Uncharacterized protein</fullName>
    </submittedName>
</protein>
<dbReference type="RefSeq" id="WP_011024856.1">
    <property type="nucleotide sequence ID" value="NC_003869.1"/>
</dbReference>
<keyword evidence="2" id="KW-1185">Reference proteome</keyword>
<reference evidence="1 2" key="1">
    <citation type="journal article" date="2002" name="Genome Res.">
        <title>A complete sequence of the T. tengcongensis genome.</title>
        <authorList>
            <person name="Bao Q."/>
            <person name="Tian Y."/>
            <person name="Li W."/>
            <person name="Xu Z."/>
            <person name="Xuan Z."/>
            <person name="Hu S."/>
            <person name="Dong W."/>
            <person name="Yang J."/>
            <person name="Chen Y."/>
            <person name="Xue Y."/>
            <person name="Xu Y."/>
            <person name="Lai X."/>
            <person name="Huang L."/>
            <person name="Dong X."/>
            <person name="Ma Y."/>
            <person name="Ling L."/>
            <person name="Tan H."/>
            <person name="Chen R."/>
            <person name="Wang J."/>
            <person name="Yu J."/>
            <person name="Yang H."/>
        </authorList>
    </citation>
    <scope>NUCLEOTIDE SEQUENCE [LARGE SCALE GENOMIC DNA]</scope>
    <source>
        <strain evidence="2">DSM 15242 / JCM 11007 / NBRC 100824 / MB4</strain>
    </source>
</reference>
<dbReference type="AlphaFoldDB" id="Q8RCL0"/>